<evidence type="ECO:0000313" key="3">
    <source>
        <dbReference type="Proteomes" id="UP000272474"/>
    </source>
</evidence>
<keyword evidence="3" id="KW-1185">Reference proteome</keyword>
<protein>
    <submittedName>
        <fullName evidence="2">Uncharacterized protein</fullName>
    </submittedName>
</protein>
<dbReference type="EMBL" id="RBAL01000004">
    <property type="protein sequence ID" value="RKN43981.1"/>
    <property type="molecule type" value="Genomic_DNA"/>
</dbReference>
<dbReference type="RefSeq" id="WP_120677713.1">
    <property type="nucleotide sequence ID" value="NZ_RBAL01000004.1"/>
</dbReference>
<dbReference type="AlphaFoldDB" id="A0A3A9Z6J5"/>
<evidence type="ECO:0000256" key="1">
    <source>
        <dbReference type="SAM" id="Coils"/>
    </source>
</evidence>
<reference evidence="2 3" key="1">
    <citation type="journal article" date="2014" name="Int. J. Syst. Evol. Microbiol.">
        <title>Streptomyces hoynatensis sp. nov., isolated from deep marine sediment.</title>
        <authorList>
            <person name="Veyisoglu A."/>
            <person name="Sahin N."/>
        </authorList>
    </citation>
    <scope>NUCLEOTIDE SEQUENCE [LARGE SCALE GENOMIC DNA]</scope>
    <source>
        <strain evidence="2 3">KCTC 29097</strain>
    </source>
</reference>
<evidence type="ECO:0000313" key="2">
    <source>
        <dbReference type="EMBL" id="RKN43981.1"/>
    </source>
</evidence>
<sequence length="120" mass="12566">MSGFWTTMAAVGGPVGAVLGGWYAARATRAAAVIGAEAQKRVAETAAGPEGRLADLAVLRASVERVDQENARLRERLFGLESLVRAFAGYAAQLAAQLGAHGVEPVPPPERVDEFHRTGV</sequence>
<organism evidence="2 3">
    <name type="scientific">Streptomyces hoynatensis</name>
    <dbReference type="NCBI Taxonomy" id="1141874"/>
    <lineage>
        <taxon>Bacteria</taxon>
        <taxon>Bacillati</taxon>
        <taxon>Actinomycetota</taxon>
        <taxon>Actinomycetes</taxon>
        <taxon>Kitasatosporales</taxon>
        <taxon>Streptomycetaceae</taxon>
        <taxon>Streptomyces</taxon>
    </lineage>
</organism>
<proteinExistence type="predicted"/>
<gene>
    <name evidence="2" type="ORF">D7294_09885</name>
</gene>
<comment type="caution">
    <text evidence="2">The sequence shown here is derived from an EMBL/GenBank/DDBJ whole genome shotgun (WGS) entry which is preliminary data.</text>
</comment>
<keyword evidence="1" id="KW-0175">Coiled coil</keyword>
<dbReference type="Proteomes" id="UP000272474">
    <property type="component" value="Unassembled WGS sequence"/>
</dbReference>
<accession>A0A3A9Z6J5</accession>
<name>A0A3A9Z6J5_9ACTN</name>
<dbReference type="OrthoDB" id="4265533at2"/>
<feature type="coiled-coil region" evidence="1">
    <location>
        <begin position="56"/>
        <end position="83"/>
    </location>
</feature>